<dbReference type="GO" id="GO:0005886">
    <property type="term" value="C:plasma membrane"/>
    <property type="evidence" value="ECO:0007669"/>
    <property type="project" value="UniProtKB-SubCell"/>
</dbReference>
<sequence length="394" mass="46264">MIDKQLQAYRIYQRFLQTLLSICGCWYMPTKSGKSTYYWSICTLLAMITYTITNLNMSYNLRHDLRNMMKAIGITTAGVSAILKVTSFMIHRGSLINYHRTLNNLFEEELMQNEKIRMIIFSPLRTMYTMAYTYFTVMTALVLTYFAPSYIIIIRHFLLHFHLTTNYTLPLTKGFGYFWTVPDNFLYHFHLLYETSMVILSCTTATSVDSMFGFYVYQFTSTIRAMTFKLTNPPLTETFSNLLRICVAKHQRLLQCRQTLEYVYGPIIFWHIIINAVHLCALIYDTMLFVDFNLSNALEFLSFAAVKLIQTFTYAWYGTILINAGDDFRKGIYFAEWPNSDLDHHMRTNIILMMMQKPMIINTFFSPVDVIMFTNSFYNRLAHCQTAKGRQFVL</sequence>
<dbReference type="GO" id="GO:0007165">
    <property type="term" value="P:signal transduction"/>
    <property type="evidence" value="ECO:0007669"/>
    <property type="project" value="UniProtKB-KW"/>
</dbReference>
<comment type="subcellular location">
    <subcellularLocation>
        <location evidence="1">Cell membrane</location>
        <topology evidence="1">Multi-pass membrane protein</topology>
    </subcellularLocation>
</comment>
<evidence type="ECO:0000256" key="1">
    <source>
        <dbReference type="ARBA" id="ARBA00004651"/>
    </source>
</evidence>
<feature type="non-terminal residue" evidence="11">
    <location>
        <position position="394"/>
    </location>
</feature>
<evidence type="ECO:0000256" key="10">
    <source>
        <dbReference type="SAM" id="Phobius"/>
    </source>
</evidence>
<feature type="transmembrane region" description="Helical" evidence="10">
    <location>
        <begin position="304"/>
        <end position="324"/>
    </location>
</feature>
<evidence type="ECO:0000256" key="6">
    <source>
        <dbReference type="ARBA" id="ARBA00022989"/>
    </source>
</evidence>
<keyword evidence="12" id="KW-1185">Reference proteome</keyword>
<dbReference type="Proteomes" id="UP000669903">
    <property type="component" value="Unassembled WGS sequence"/>
</dbReference>
<gene>
    <name evidence="11" type="primary">Or49a_2</name>
    <name evidence="11" type="ORF">G6Z76_0001973</name>
</gene>
<dbReference type="InterPro" id="IPR004117">
    <property type="entry name" value="7tm6_olfct_rcpt"/>
</dbReference>
<evidence type="ECO:0000256" key="4">
    <source>
        <dbReference type="ARBA" id="ARBA00022692"/>
    </source>
</evidence>
<dbReference type="PROSITE" id="PS51257">
    <property type="entry name" value="PROKAR_LIPOPROTEIN"/>
    <property type="match status" value="1"/>
</dbReference>
<dbReference type="EMBL" id="JAANIC010005225">
    <property type="protein sequence ID" value="KAG5332405.1"/>
    <property type="molecule type" value="Genomic_DNA"/>
</dbReference>
<keyword evidence="6 10" id="KW-1133">Transmembrane helix</keyword>
<accession>A0A836EYH2</accession>
<feature type="transmembrane region" description="Helical" evidence="10">
    <location>
        <begin position="131"/>
        <end position="153"/>
    </location>
</feature>
<evidence type="ECO:0000313" key="12">
    <source>
        <dbReference type="Proteomes" id="UP000669903"/>
    </source>
</evidence>
<keyword evidence="7 10" id="KW-0472">Membrane</keyword>
<dbReference type="Pfam" id="PF02949">
    <property type="entry name" value="7tm_6"/>
    <property type="match status" value="1"/>
</dbReference>
<name>A0A836EYH2_9HYME</name>
<keyword evidence="3" id="KW-0716">Sensory transduction</keyword>
<dbReference type="GO" id="GO:0005549">
    <property type="term" value="F:odorant binding"/>
    <property type="evidence" value="ECO:0007669"/>
    <property type="project" value="InterPro"/>
</dbReference>
<evidence type="ECO:0000256" key="5">
    <source>
        <dbReference type="ARBA" id="ARBA00022725"/>
    </source>
</evidence>
<keyword evidence="9" id="KW-0807">Transducer</keyword>
<evidence type="ECO:0000256" key="8">
    <source>
        <dbReference type="ARBA" id="ARBA00023170"/>
    </source>
</evidence>
<organism evidence="11 12">
    <name type="scientific">Acromyrmex charruanus</name>
    <dbReference type="NCBI Taxonomy" id="2715315"/>
    <lineage>
        <taxon>Eukaryota</taxon>
        <taxon>Metazoa</taxon>
        <taxon>Ecdysozoa</taxon>
        <taxon>Arthropoda</taxon>
        <taxon>Hexapoda</taxon>
        <taxon>Insecta</taxon>
        <taxon>Pterygota</taxon>
        <taxon>Neoptera</taxon>
        <taxon>Endopterygota</taxon>
        <taxon>Hymenoptera</taxon>
        <taxon>Apocrita</taxon>
        <taxon>Aculeata</taxon>
        <taxon>Formicoidea</taxon>
        <taxon>Formicidae</taxon>
        <taxon>Myrmicinae</taxon>
        <taxon>Acromyrmex</taxon>
    </lineage>
</organism>
<proteinExistence type="predicted"/>
<evidence type="ECO:0000256" key="3">
    <source>
        <dbReference type="ARBA" id="ARBA00022606"/>
    </source>
</evidence>
<feature type="transmembrane region" description="Helical" evidence="10">
    <location>
        <begin position="262"/>
        <end position="284"/>
    </location>
</feature>
<comment type="caution">
    <text evidence="11">The sequence shown here is derived from an EMBL/GenBank/DDBJ whole genome shotgun (WGS) entry which is preliminary data.</text>
</comment>
<keyword evidence="4 10" id="KW-0812">Transmembrane</keyword>
<dbReference type="PANTHER" id="PTHR21137">
    <property type="entry name" value="ODORANT RECEPTOR"/>
    <property type="match status" value="1"/>
</dbReference>
<evidence type="ECO:0000256" key="2">
    <source>
        <dbReference type="ARBA" id="ARBA00022475"/>
    </source>
</evidence>
<keyword evidence="5" id="KW-0552">Olfaction</keyword>
<evidence type="ECO:0000256" key="9">
    <source>
        <dbReference type="ARBA" id="ARBA00023224"/>
    </source>
</evidence>
<keyword evidence="8" id="KW-0675">Receptor</keyword>
<reference evidence="11" key="1">
    <citation type="submission" date="2020-03" db="EMBL/GenBank/DDBJ databases">
        <title>Relaxed selection underlies rapid genomic changes in the transitions from sociality to social parasitism in ants.</title>
        <authorList>
            <person name="Bi X."/>
        </authorList>
    </citation>
    <scope>NUCLEOTIDE SEQUENCE</scope>
    <source>
        <strain evidence="11">BGI-DK2014a</strain>
        <tissue evidence="11">Whole body</tissue>
    </source>
</reference>
<feature type="non-terminal residue" evidence="11">
    <location>
        <position position="1"/>
    </location>
</feature>
<evidence type="ECO:0000256" key="7">
    <source>
        <dbReference type="ARBA" id="ARBA00023136"/>
    </source>
</evidence>
<feature type="transmembrane region" description="Helical" evidence="10">
    <location>
        <begin position="36"/>
        <end position="59"/>
    </location>
</feature>
<protein>
    <submittedName>
        <fullName evidence="11">OR49A protein</fullName>
    </submittedName>
</protein>
<dbReference type="PANTHER" id="PTHR21137:SF35">
    <property type="entry name" value="ODORANT RECEPTOR 19A-RELATED"/>
    <property type="match status" value="1"/>
</dbReference>
<keyword evidence="2" id="KW-1003">Cell membrane</keyword>
<evidence type="ECO:0000313" key="11">
    <source>
        <dbReference type="EMBL" id="KAG5332405.1"/>
    </source>
</evidence>
<dbReference type="AlphaFoldDB" id="A0A836EYH2"/>
<feature type="transmembrane region" description="Helical" evidence="10">
    <location>
        <begin position="71"/>
        <end position="90"/>
    </location>
</feature>
<dbReference type="GO" id="GO:0004984">
    <property type="term" value="F:olfactory receptor activity"/>
    <property type="evidence" value="ECO:0007669"/>
    <property type="project" value="InterPro"/>
</dbReference>